<reference evidence="3" key="1">
    <citation type="journal article" date="2021" name="Nat. Microbiol.">
        <title>Cocultivation of an ultrasmall environmental parasitic bacterium with lytic ability against bacteria associated with wastewater foams.</title>
        <authorList>
            <person name="Batinovic S."/>
            <person name="Rose J.J.A."/>
            <person name="Ratcliffe J."/>
            <person name="Seviour R.J."/>
            <person name="Petrovski S."/>
        </authorList>
    </citation>
    <scope>NUCLEOTIDE SEQUENCE</scope>
    <source>
        <strain evidence="3">JR1</strain>
    </source>
</reference>
<evidence type="ECO:0000256" key="1">
    <source>
        <dbReference type="SAM" id="MobiDB-lite"/>
    </source>
</evidence>
<feature type="chain" id="PRO_5032362461" description="WxL domain-containing protein" evidence="2">
    <location>
        <begin position="34"/>
        <end position="533"/>
    </location>
</feature>
<dbReference type="AlphaFoldDB" id="A0A857ML26"/>
<evidence type="ECO:0008006" key="5">
    <source>
        <dbReference type="Google" id="ProtNLM"/>
    </source>
</evidence>
<evidence type="ECO:0000313" key="4">
    <source>
        <dbReference type="Proteomes" id="UP001059824"/>
    </source>
</evidence>
<organism evidence="3 4">
    <name type="scientific">Candidatus Mycosynbacter amalyticus</name>
    <dbReference type="NCBI Taxonomy" id="2665156"/>
    <lineage>
        <taxon>Bacteria</taxon>
        <taxon>Candidatus Saccharimonadota</taxon>
        <taxon>Candidatus Saccharimonadota incertae sedis</taxon>
        <taxon>Candidatus Mycosynbacter</taxon>
    </lineage>
</organism>
<protein>
    <recommendedName>
        <fullName evidence="5">WxL domain-containing protein</fullName>
    </recommendedName>
</protein>
<feature type="region of interest" description="Disordered" evidence="1">
    <location>
        <begin position="121"/>
        <end position="146"/>
    </location>
</feature>
<dbReference type="KEGG" id="mama:GII36_05500"/>
<gene>
    <name evidence="3" type="ORF">GII36_05500</name>
</gene>
<evidence type="ECO:0000313" key="3">
    <source>
        <dbReference type="EMBL" id="QHN43273.1"/>
    </source>
</evidence>
<accession>A0A857ML26</accession>
<dbReference type="EMBL" id="CP045921">
    <property type="protein sequence ID" value="QHN43273.1"/>
    <property type="molecule type" value="Genomic_DNA"/>
</dbReference>
<feature type="signal peptide" evidence="2">
    <location>
        <begin position="1"/>
        <end position="33"/>
    </location>
</feature>
<name>A0A857ML26_9BACT</name>
<keyword evidence="2" id="KW-0732">Signal</keyword>
<proteinExistence type="predicted"/>
<evidence type="ECO:0000256" key="2">
    <source>
        <dbReference type="SAM" id="SignalP"/>
    </source>
</evidence>
<dbReference type="RefSeq" id="WP_260763287.1">
    <property type="nucleotide sequence ID" value="NZ_CP045921.1"/>
</dbReference>
<keyword evidence="4" id="KW-1185">Reference proteome</keyword>
<sequence length="533" mass="55292">MYTLKSIVRRGTMLGAATAVFAAALVPAVPAFADALNPLTDRSLLLSSSAPGFVDTDGSGYSTAAPNPAAGGNVPATYAPAGSGPNGMKTGETFTFKTSSTATIKGFTFQYCTTAAGYCQSPGNNTGDQRTTDRETNAAAKPNNRSDLDITNGANVFTQSTGLPPGAGEFQVSINGVKTTAADWTMTAVNKEDTAFNNGNSATSRLSGKSNFITLTSATGQSIAQNASVKIQFTASESHYITNPGAGSFFVKINTYNDDTTQDDSTLVDGGVTVANVMTDSIHITTKVLETMAFSVGTQNPDTVVKAQWNDHGTCDSITQLNNNRLNLGNPAAENSLETGRGWDVSSYWRLSSNSSGGATVYYSGNTLANTVGDKIAPMTTKGTSKPGTEQFGLGFVPAVTTNAGADSGDTLSSSYADAMTNEPTRYKSPTSYPFITLTGQTSSAPFDTLAAQPVSADYADARGTLDNGSGGAGTAQFKFLPTSITVPEPIAQENERVISCATAKMRYVGNIGADTPAGVYTTKINYLAAPQY</sequence>
<dbReference type="Proteomes" id="UP001059824">
    <property type="component" value="Chromosome"/>
</dbReference>